<feature type="region of interest" description="Disordered" evidence="1">
    <location>
        <begin position="335"/>
        <end position="369"/>
    </location>
</feature>
<feature type="domain" description="Homologous recombination OB-fold protein OB-fold" evidence="2">
    <location>
        <begin position="114"/>
        <end position="200"/>
    </location>
</feature>
<organism evidence="3 4">
    <name type="scientific">Abrus precatorius</name>
    <name type="common">Indian licorice</name>
    <name type="synonym">Glycine abrus</name>
    <dbReference type="NCBI Taxonomy" id="3816"/>
    <lineage>
        <taxon>Eukaryota</taxon>
        <taxon>Viridiplantae</taxon>
        <taxon>Streptophyta</taxon>
        <taxon>Embryophyta</taxon>
        <taxon>Tracheophyta</taxon>
        <taxon>Spermatophyta</taxon>
        <taxon>Magnoliopsida</taxon>
        <taxon>eudicotyledons</taxon>
        <taxon>Gunneridae</taxon>
        <taxon>Pentapetalae</taxon>
        <taxon>rosids</taxon>
        <taxon>fabids</taxon>
        <taxon>Fabales</taxon>
        <taxon>Fabaceae</taxon>
        <taxon>Papilionoideae</taxon>
        <taxon>50 kb inversion clade</taxon>
        <taxon>NPAAA clade</taxon>
        <taxon>indigoferoid/millettioid clade</taxon>
        <taxon>Abreae</taxon>
        <taxon>Abrus</taxon>
    </lineage>
</organism>
<dbReference type="Proteomes" id="UP000694853">
    <property type="component" value="Unplaced"/>
</dbReference>
<dbReference type="InterPro" id="IPR058570">
    <property type="entry name" value="HROB_OB"/>
</dbReference>
<dbReference type="GeneID" id="113853661"/>
<reference evidence="4" key="2">
    <citation type="submission" date="2025-08" db="UniProtKB">
        <authorList>
            <consortium name="RefSeq"/>
        </authorList>
    </citation>
    <scope>IDENTIFICATION</scope>
    <source>
        <tissue evidence="4">Young leaves</tissue>
    </source>
</reference>
<reference evidence="3" key="1">
    <citation type="journal article" date="2019" name="Toxins">
        <title>Detection of Abrin-Like and Prepropulchellin-Like Toxin Genes and Transcripts Using Whole Genome Sequencing and Full-Length Transcript Sequencing of Abrus precatorius.</title>
        <authorList>
            <person name="Hovde B.T."/>
            <person name="Daligault H.E."/>
            <person name="Hanschen E.R."/>
            <person name="Kunde Y.A."/>
            <person name="Johnson M.B."/>
            <person name="Starkenburg S.R."/>
            <person name="Johnson S.L."/>
        </authorList>
    </citation>
    <scope>NUCLEOTIDE SEQUENCE [LARGE SCALE GENOMIC DNA]</scope>
</reference>
<dbReference type="AlphaFoldDB" id="A0A8B8K8A5"/>
<dbReference type="PANTHER" id="PTHR14523:SF1">
    <property type="entry name" value="HOMOLOGOUS RECOMBINATION OB-FOLD PROTEIN"/>
    <property type="match status" value="1"/>
</dbReference>
<name>A0A8B8K8A5_ABRPR</name>
<proteinExistence type="predicted"/>
<dbReference type="InterPro" id="IPR028045">
    <property type="entry name" value="HROB"/>
</dbReference>
<protein>
    <submittedName>
        <fullName evidence="4">Uncharacterized protein LOC113853661</fullName>
    </submittedName>
</protein>
<keyword evidence="3" id="KW-1185">Reference proteome</keyword>
<dbReference type="KEGG" id="aprc:113853661"/>
<dbReference type="PANTHER" id="PTHR14523">
    <property type="entry name" value="UNCHARACTERIZED PROTEIN C17ORF53 HOMOLOG"/>
    <property type="match status" value="1"/>
</dbReference>
<feature type="compositionally biased region" description="Polar residues" evidence="1">
    <location>
        <begin position="335"/>
        <end position="346"/>
    </location>
</feature>
<dbReference type="GO" id="GO:0000725">
    <property type="term" value="P:recombinational repair"/>
    <property type="evidence" value="ECO:0007669"/>
    <property type="project" value="InterPro"/>
</dbReference>
<dbReference type="OrthoDB" id="1373498at2759"/>
<evidence type="ECO:0000313" key="3">
    <source>
        <dbReference type="Proteomes" id="UP000694853"/>
    </source>
</evidence>
<accession>A0A8B8K8A5</accession>
<sequence>MELEPWEALDVDDSDISTFLRPCKRRNNSSSSLIPGPAGAVQAAMMNRTRDDPLPTQQFLNRVLQNGHKNDGDFNTNPWLCALQFLRSQGTVDGDDDVAQSTPLNSIKKHWDAERVAQVVAVIESCTPNGFGDMMVTLKDPTSTVSATVHRKVFTEGEFAKDITAGSVVVLRKVAVFSPTRSTCYLNITSRNILKVFSKDSGPPSQQQIYPSRSMIHTTPSIERHEGSWIPGSLPQERTEGIMSNLRLDSRFRQVADNGKQRSEILALTNCHFDNGNDRNPKNVLDRENLLLSQDNARPVEVNCGVSELESGMEDQPNPPELDGDSLAWIAQGNSSTNSVHTSHGQETGMKTHLEGQKQLVNPKSSIPHWTEEQLDELLAFD</sequence>
<dbReference type="RefSeq" id="XP_027339965.1">
    <property type="nucleotide sequence ID" value="XM_027484164.1"/>
</dbReference>
<evidence type="ECO:0000313" key="4">
    <source>
        <dbReference type="RefSeq" id="XP_027339965.1"/>
    </source>
</evidence>
<gene>
    <name evidence="4" type="primary">LOC113853661</name>
</gene>
<evidence type="ECO:0000256" key="1">
    <source>
        <dbReference type="SAM" id="MobiDB-lite"/>
    </source>
</evidence>
<evidence type="ECO:0000259" key="2">
    <source>
        <dbReference type="Pfam" id="PF15072"/>
    </source>
</evidence>
<dbReference type="Pfam" id="PF15072">
    <property type="entry name" value="HROB"/>
    <property type="match status" value="1"/>
</dbReference>